<dbReference type="EC" id="1.1.1.34" evidence="2"/>
<dbReference type="Gene3D" id="3.90.770.10">
    <property type="entry name" value="3-hydroxy-3-methylglutaryl-coenzyme A Reductase, Chain A, domain 2"/>
    <property type="match status" value="1"/>
</dbReference>
<comment type="pathway">
    <text evidence="1">Metabolic intermediate biosynthesis; (R)-mevalonate biosynthesis; (R)-mevalonate from acetyl-CoA: step 3/3.</text>
</comment>
<evidence type="ECO:0000313" key="4">
    <source>
        <dbReference type="Proteomes" id="UP000728032"/>
    </source>
</evidence>
<dbReference type="InterPro" id="IPR002202">
    <property type="entry name" value="HMG_CoA_Rdtase"/>
</dbReference>
<dbReference type="EMBL" id="CAJPVJ010011266">
    <property type="protein sequence ID" value="CAG2173707.1"/>
    <property type="molecule type" value="Genomic_DNA"/>
</dbReference>
<dbReference type="PROSITE" id="PS50065">
    <property type="entry name" value="HMG_COA_REDUCTASE_4"/>
    <property type="match status" value="1"/>
</dbReference>
<reference evidence="3" key="1">
    <citation type="submission" date="2020-11" db="EMBL/GenBank/DDBJ databases">
        <authorList>
            <person name="Tran Van P."/>
        </authorList>
    </citation>
    <scope>NUCLEOTIDE SEQUENCE</scope>
</reference>
<dbReference type="AlphaFoldDB" id="A0A7R9MAH4"/>
<dbReference type="Pfam" id="PF00368">
    <property type="entry name" value="HMG-CoA_red"/>
    <property type="match status" value="1"/>
</dbReference>
<protein>
    <recommendedName>
        <fullName evidence="2">hydroxymethylglutaryl-CoA reductase (NADPH)</fullName>
        <ecNumber evidence="2">1.1.1.34</ecNumber>
    </recommendedName>
</protein>
<evidence type="ECO:0000256" key="1">
    <source>
        <dbReference type="ARBA" id="ARBA00005084"/>
    </source>
</evidence>
<dbReference type="GO" id="GO:0005789">
    <property type="term" value="C:endoplasmic reticulum membrane"/>
    <property type="evidence" value="ECO:0007669"/>
    <property type="project" value="TreeGrafter"/>
</dbReference>
<dbReference type="InterPro" id="IPR023074">
    <property type="entry name" value="HMG_CoA_Rdtase_cat_sf"/>
</dbReference>
<organism evidence="3">
    <name type="scientific">Oppiella nova</name>
    <dbReference type="NCBI Taxonomy" id="334625"/>
    <lineage>
        <taxon>Eukaryota</taxon>
        <taxon>Metazoa</taxon>
        <taxon>Ecdysozoa</taxon>
        <taxon>Arthropoda</taxon>
        <taxon>Chelicerata</taxon>
        <taxon>Arachnida</taxon>
        <taxon>Acari</taxon>
        <taxon>Acariformes</taxon>
        <taxon>Sarcoptiformes</taxon>
        <taxon>Oribatida</taxon>
        <taxon>Brachypylina</taxon>
        <taxon>Oppioidea</taxon>
        <taxon>Oppiidae</taxon>
        <taxon>Oppiella</taxon>
    </lineage>
</organism>
<dbReference type="GO" id="GO:0005778">
    <property type="term" value="C:peroxisomal membrane"/>
    <property type="evidence" value="ECO:0007669"/>
    <property type="project" value="TreeGrafter"/>
</dbReference>
<gene>
    <name evidence="3" type="ORF">ONB1V03_LOCUS13156</name>
</gene>
<dbReference type="GO" id="GO:0004420">
    <property type="term" value="F:hydroxymethylglutaryl-CoA reductase (NADPH) activity"/>
    <property type="evidence" value="ECO:0007669"/>
    <property type="project" value="UniProtKB-EC"/>
</dbReference>
<dbReference type="GO" id="GO:0008299">
    <property type="term" value="P:isoprenoid biosynthetic process"/>
    <property type="evidence" value="ECO:0007669"/>
    <property type="project" value="TreeGrafter"/>
</dbReference>
<accession>A0A7R9MAH4</accession>
<sequence length="121" mass="12420">MDSTQVVSSSNCITLMEVIGNDLHVSSTMPSIEVGTIGGGTVLQPQGACLELLGVRGASDIAGSNASELAAIVCATVLAGELSIMSALSTGHLVRSHMKHNRSKLFGIYVSGFSQQGSKDL</sequence>
<dbReference type="PANTHER" id="PTHR10572">
    <property type="entry name" value="3-HYDROXY-3-METHYLGLUTARYL-COENZYME A REDUCTASE"/>
    <property type="match status" value="1"/>
</dbReference>
<dbReference type="Proteomes" id="UP000728032">
    <property type="component" value="Unassembled WGS sequence"/>
</dbReference>
<dbReference type="PROSITE" id="PS00318">
    <property type="entry name" value="HMG_COA_REDUCTASE_2"/>
    <property type="match status" value="1"/>
</dbReference>
<dbReference type="PROSITE" id="PS01192">
    <property type="entry name" value="HMG_COA_REDUCTASE_3"/>
    <property type="match status" value="1"/>
</dbReference>
<dbReference type="SUPFAM" id="SSF56542">
    <property type="entry name" value="Substrate-binding domain of HMG-CoA reductase"/>
    <property type="match status" value="1"/>
</dbReference>
<dbReference type="GO" id="GO:0016126">
    <property type="term" value="P:sterol biosynthetic process"/>
    <property type="evidence" value="ECO:0007669"/>
    <property type="project" value="TreeGrafter"/>
</dbReference>
<dbReference type="GO" id="GO:0015936">
    <property type="term" value="P:coenzyme A metabolic process"/>
    <property type="evidence" value="ECO:0007669"/>
    <property type="project" value="InterPro"/>
</dbReference>
<keyword evidence="4" id="KW-1185">Reference proteome</keyword>
<dbReference type="EMBL" id="OC926091">
    <property type="protein sequence ID" value="CAD7656520.1"/>
    <property type="molecule type" value="Genomic_DNA"/>
</dbReference>
<name>A0A7R9MAH4_9ACAR</name>
<dbReference type="PANTHER" id="PTHR10572:SF24">
    <property type="entry name" value="3-HYDROXY-3-METHYLGLUTARYL-COENZYME A REDUCTASE"/>
    <property type="match status" value="1"/>
</dbReference>
<dbReference type="OrthoDB" id="310654at2759"/>
<dbReference type="InterPro" id="IPR023076">
    <property type="entry name" value="HMG_CoA_Rdtase_CS"/>
</dbReference>
<proteinExistence type="predicted"/>
<evidence type="ECO:0000313" key="3">
    <source>
        <dbReference type="EMBL" id="CAD7656520.1"/>
    </source>
</evidence>
<dbReference type="InterPro" id="IPR009029">
    <property type="entry name" value="HMG_CoA_Rdtase_sub-bd_dom_sf"/>
</dbReference>
<evidence type="ECO:0000256" key="2">
    <source>
        <dbReference type="ARBA" id="ARBA00012999"/>
    </source>
</evidence>